<organism evidence="3 4">
    <name type="scientific">Bursaphelenchus okinawaensis</name>
    <dbReference type="NCBI Taxonomy" id="465554"/>
    <lineage>
        <taxon>Eukaryota</taxon>
        <taxon>Metazoa</taxon>
        <taxon>Ecdysozoa</taxon>
        <taxon>Nematoda</taxon>
        <taxon>Chromadorea</taxon>
        <taxon>Rhabditida</taxon>
        <taxon>Tylenchina</taxon>
        <taxon>Tylenchomorpha</taxon>
        <taxon>Aphelenchoidea</taxon>
        <taxon>Aphelenchoididae</taxon>
        <taxon>Bursaphelenchus</taxon>
    </lineage>
</organism>
<dbReference type="EMBL" id="CAJFDH010000003">
    <property type="protein sequence ID" value="CAD5215504.1"/>
    <property type="molecule type" value="Genomic_DNA"/>
</dbReference>
<dbReference type="SUPFAM" id="SSF46458">
    <property type="entry name" value="Globin-like"/>
    <property type="match status" value="1"/>
</dbReference>
<dbReference type="InterPro" id="IPR000971">
    <property type="entry name" value="Globin"/>
</dbReference>
<gene>
    <name evidence="3" type="ORF">BOKJ2_LOCUS6126</name>
</gene>
<feature type="compositionally biased region" description="Polar residues" evidence="1">
    <location>
        <begin position="1"/>
        <end position="13"/>
    </location>
</feature>
<evidence type="ECO:0000313" key="3">
    <source>
        <dbReference type="EMBL" id="CAD5215504.1"/>
    </source>
</evidence>
<feature type="compositionally biased region" description="Polar residues" evidence="1">
    <location>
        <begin position="79"/>
        <end position="95"/>
    </location>
</feature>
<dbReference type="EMBL" id="CAJFCW020000003">
    <property type="protein sequence ID" value="CAG9104207.1"/>
    <property type="molecule type" value="Genomic_DNA"/>
</dbReference>
<comment type="caution">
    <text evidence="3">The sequence shown here is derived from an EMBL/GenBank/DDBJ whole genome shotgun (WGS) entry which is preliminary data.</text>
</comment>
<dbReference type="Gene3D" id="1.10.490.10">
    <property type="entry name" value="Globins"/>
    <property type="match status" value="1"/>
</dbReference>
<feature type="compositionally biased region" description="Basic and acidic residues" evidence="1">
    <location>
        <begin position="35"/>
        <end position="45"/>
    </location>
</feature>
<dbReference type="OrthoDB" id="5843513at2759"/>
<feature type="region of interest" description="Disordered" evidence="1">
    <location>
        <begin position="66"/>
        <end position="98"/>
    </location>
</feature>
<feature type="domain" description="Globin" evidence="2">
    <location>
        <begin position="167"/>
        <end position="306"/>
    </location>
</feature>
<protein>
    <recommendedName>
        <fullName evidence="2">Globin domain-containing protein</fullName>
    </recommendedName>
</protein>
<dbReference type="Proteomes" id="UP000614601">
    <property type="component" value="Unassembled WGS sequence"/>
</dbReference>
<dbReference type="CDD" id="cd01040">
    <property type="entry name" value="Mb-like"/>
    <property type="match status" value="1"/>
</dbReference>
<dbReference type="InterPro" id="IPR044399">
    <property type="entry name" value="Mb-like_M"/>
</dbReference>
<evidence type="ECO:0000259" key="2">
    <source>
        <dbReference type="PROSITE" id="PS01033"/>
    </source>
</evidence>
<evidence type="ECO:0000256" key="1">
    <source>
        <dbReference type="SAM" id="MobiDB-lite"/>
    </source>
</evidence>
<dbReference type="AlphaFoldDB" id="A0A811KK75"/>
<accession>A0A811KK75</accession>
<dbReference type="InterPro" id="IPR009050">
    <property type="entry name" value="Globin-like_sf"/>
</dbReference>
<name>A0A811KK75_9BILA</name>
<dbReference type="GO" id="GO:0020037">
    <property type="term" value="F:heme binding"/>
    <property type="evidence" value="ECO:0007669"/>
    <property type="project" value="InterPro"/>
</dbReference>
<evidence type="ECO:0000313" key="4">
    <source>
        <dbReference type="Proteomes" id="UP000614601"/>
    </source>
</evidence>
<dbReference type="PROSITE" id="PS01033">
    <property type="entry name" value="GLOBIN"/>
    <property type="match status" value="1"/>
</dbReference>
<proteinExistence type="predicted"/>
<dbReference type="Proteomes" id="UP000783686">
    <property type="component" value="Unassembled WGS sequence"/>
</dbReference>
<feature type="region of interest" description="Disordered" evidence="1">
    <location>
        <begin position="1"/>
        <end position="52"/>
    </location>
</feature>
<keyword evidence="4" id="KW-1185">Reference proteome</keyword>
<dbReference type="InterPro" id="IPR012292">
    <property type="entry name" value="Globin/Proto"/>
</dbReference>
<sequence length="337" mass="37509">MGNESSSVSSTKDSLAEEIFGLKKRRYAPKNKKRVLLERNQRTDSVDSETGSSFIGCGTAAKAVLRKTSAQRSHKPSVAEQSTSEQYQPVPSPNQLLRVPDFDAPYLDSGPRKISCQEMTTTLDPAASGAGGRRRSRSLCTQQMQKDCAAVQNNQGNSSSRRSSNGTLPTLARIRIQHCYKRAKPTIGPLILKRACALRPEIKPFLGCLPQDRVDELGSNLYNFVTECVNNIDSADTITEISKDFGRMHVQLCNYGFRPDFFSIIADATIAECVRLDGGAHKRCETLLAWSQLMQSMFSSVRDGYYVEIRQQRRSSLPQHRLLSKQLSHNVSIDIET</sequence>
<dbReference type="GO" id="GO:0019825">
    <property type="term" value="F:oxygen binding"/>
    <property type="evidence" value="ECO:0007669"/>
    <property type="project" value="InterPro"/>
</dbReference>
<feature type="compositionally biased region" description="Basic residues" evidence="1">
    <location>
        <begin position="22"/>
        <end position="34"/>
    </location>
</feature>
<reference evidence="3" key="1">
    <citation type="submission" date="2020-09" db="EMBL/GenBank/DDBJ databases">
        <authorList>
            <person name="Kikuchi T."/>
        </authorList>
    </citation>
    <scope>NUCLEOTIDE SEQUENCE</scope>
    <source>
        <strain evidence="3">SH1</strain>
    </source>
</reference>